<proteinExistence type="predicted"/>
<feature type="transmembrane region" description="Helical" evidence="1">
    <location>
        <begin position="46"/>
        <end position="66"/>
    </location>
</feature>
<organism evidence="2 3">
    <name type="scientific">Xenopus laevis</name>
    <name type="common">African clawed frog</name>
    <dbReference type="NCBI Taxonomy" id="8355"/>
    <lineage>
        <taxon>Eukaryota</taxon>
        <taxon>Metazoa</taxon>
        <taxon>Chordata</taxon>
        <taxon>Craniata</taxon>
        <taxon>Vertebrata</taxon>
        <taxon>Euteleostomi</taxon>
        <taxon>Amphibia</taxon>
        <taxon>Batrachia</taxon>
        <taxon>Anura</taxon>
        <taxon>Pipoidea</taxon>
        <taxon>Pipidae</taxon>
        <taxon>Xenopodinae</taxon>
        <taxon>Xenopus</taxon>
        <taxon>Xenopus</taxon>
    </lineage>
</organism>
<keyword evidence="1" id="KW-1133">Transmembrane helix</keyword>
<evidence type="ECO:0000256" key="1">
    <source>
        <dbReference type="SAM" id="Phobius"/>
    </source>
</evidence>
<gene>
    <name evidence="2" type="ORF">XELAEV_18013965mg</name>
</gene>
<dbReference type="EMBL" id="CM004468">
    <property type="protein sequence ID" value="OCT96289.1"/>
    <property type="molecule type" value="Genomic_DNA"/>
</dbReference>
<keyword evidence="1" id="KW-0472">Membrane</keyword>
<evidence type="ECO:0000313" key="3">
    <source>
        <dbReference type="Proteomes" id="UP000694892"/>
    </source>
</evidence>
<name>A0A974HZN9_XENLA</name>
<evidence type="ECO:0000313" key="2">
    <source>
        <dbReference type="EMBL" id="OCT96289.1"/>
    </source>
</evidence>
<sequence length="77" mass="9132">MRAELIPHWLVCNPCDKEAEAILYTGERESRRSQLPYTNTTKHRPLYSVFGFYYPVLIRGFLVIFLPKNDCTDIFYL</sequence>
<protein>
    <submittedName>
        <fullName evidence="2">Uncharacterized protein</fullName>
    </submittedName>
</protein>
<dbReference type="AlphaFoldDB" id="A0A974HZN9"/>
<dbReference type="Proteomes" id="UP000694892">
    <property type="component" value="Chromosome 2L"/>
</dbReference>
<accession>A0A974HZN9</accession>
<reference evidence="3" key="1">
    <citation type="journal article" date="2016" name="Nature">
        <title>Genome evolution in the allotetraploid frog Xenopus laevis.</title>
        <authorList>
            <person name="Session A.M."/>
            <person name="Uno Y."/>
            <person name="Kwon T."/>
            <person name="Chapman J.A."/>
            <person name="Toyoda A."/>
            <person name="Takahashi S."/>
            <person name="Fukui A."/>
            <person name="Hikosaka A."/>
            <person name="Suzuki A."/>
            <person name="Kondo M."/>
            <person name="van Heeringen S.J."/>
            <person name="Quigley I."/>
            <person name="Heinz S."/>
            <person name="Ogino H."/>
            <person name="Ochi H."/>
            <person name="Hellsten U."/>
            <person name="Lyons J.B."/>
            <person name="Simakov O."/>
            <person name="Putnam N."/>
            <person name="Stites J."/>
            <person name="Kuroki Y."/>
            <person name="Tanaka T."/>
            <person name="Michiue T."/>
            <person name="Watanabe M."/>
            <person name="Bogdanovic O."/>
            <person name="Lister R."/>
            <person name="Georgiou G."/>
            <person name="Paranjpe S.S."/>
            <person name="van Kruijsbergen I."/>
            <person name="Shu S."/>
            <person name="Carlson J."/>
            <person name="Kinoshita T."/>
            <person name="Ohta Y."/>
            <person name="Mawaribuchi S."/>
            <person name="Jenkins J."/>
            <person name="Grimwood J."/>
            <person name="Schmutz J."/>
            <person name="Mitros T."/>
            <person name="Mozaffari S.V."/>
            <person name="Suzuki Y."/>
            <person name="Haramoto Y."/>
            <person name="Yamamoto T.S."/>
            <person name="Takagi C."/>
            <person name="Heald R."/>
            <person name="Miller K."/>
            <person name="Haudenschild C."/>
            <person name="Kitzman J."/>
            <person name="Nakayama T."/>
            <person name="Izutsu Y."/>
            <person name="Robert J."/>
            <person name="Fortriede J."/>
            <person name="Burns K."/>
            <person name="Lotay V."/>
            <person name="Karimi K."/>
            <person name="Yasuoka Y."/>
            <person name="Dichmann D.S."/>
            <person name="Flajnik M.F."/>
            <person name="Houston D.W."/>
            <person name="Shendure J."/>
            <person name="DuPasquier L."/>
            <person name="Vize P.D."/>
            <person name="Zorn A.M."/>
            <person name="Ito M."/>
            <person name="Marcotte E.M."/>
            <person name="Wallingford J.B."/>
            <person name="Ito Y."/>
            <person name="Asashima M."/>
            <person name="Ueno N."/>
            <person name="Matsuda Y."/>
            <person name="Veenstra G.J."/>
            <person name="Fujiyama A."/>
            <person name="Harland R.M."/>
            <person name="Taira M."/>
            <person name="Rokhsar D.S."/>
        </authorList>
    </citation>
    <scope>NUCLEOTIDE SEQUENCE [LARGE SCALE GENOMIC DNA]</scope>
    <source>
        <strain evidence="3">J</strain>
    </source>
</reference>
<keyword evidence="1" id="KW-0812">Transmembrane</keyword>